<dbReference type="SMART" id="SM01332">
    <property type="entry name" value="Cyclin_C"/>
    <property type="match status" value="1"/>
</dbReference>
<comment type="similarity">
    <text evidence="1">Belongs to the cyclin family. Cyclin AB subfamily.</text>
</comment>
<dbReference type="PANTHER" id="PTHR10177">
    <property type="entry name" value="CYCLINS"/>
    <property type="match status" value="1"/>
</dbReference>
<dbReference type="InterPro" id="IPR036915">
    <property type="entry name" value="Cyclin-like_sf"/>
</dbReference>
<dbReference type="InterPro" id="IPR004367">
    <property type="entry name" value="Cyclin_C-dom"/>
</dbReference>
<evidence type="ECO:0000256" key="5">
    <source>
        <dbReference type="ARBA" id="ARBA00023306"/>
    </source>
</evidence>
<gene>
    <name evidence="10" type="ORF">M0R45_011903</name>
</gene>
<dbReference type="InterPro" id="IPR013763">
    <property type="entry name" value="Cyclin-like_dom"/>
</dbReference>
<dbReference type="InterPro" id="IPR006671">
    <property type="entry name" value="Cyclin_N"/>
</dbReference>
<organism evidence="10 11">
    <name type="scientific">Rubus argutus</name>
    <name type="common">Southern blackberry</name>
    <dbReference type="NCBI Taxonomy" id="59490"/>
    <lineage>
        <taxon>Eukaryota</taxon>
        <taxon>Viridiplantae</taxon>
        <taxon>Streptophyta</taxon>
        <taxon>Embryophyta</taxon>
        <taxon>Tracheophyta</taxon>
        <taxon>Spermatophyta</taxon>
        <taxon>Magnoliopsida</taxon>
        <taxon>eudicotyledons</taxon>
        <taxon>Gunneridae</taxon>
        <taxon>Pentapetalae</taxon>
        <taxon>rosids</taxon>
        <taxon>fabids</taxon>
        <taxon>Rosales</taxon>
        <taxon>Rosaceae</taxon>
        <taxon>Rosoideae</taxon>
        <taxon>Rosoideae incertae sedis</taxon>
        <taxon>Rubus</taxon>
    </lineage>
</organism>
<name>A0AAW1YC50_RUBAR</name>
<sequence>MALTTVAEKCEAPTTRAAAKRRAMAVLVEEQQLATKKRAVLGDVTNLANAVALANSILGVAPQKPKLETNKNVTAARDEEDPQLCGPYAADIYAYLRRMEVEPKRRPLPNYMEKIQKDSINANMRGVLVDWFVEVADEYELHPETLHLAVSYVDRYLSMNVVFRHELQLVGVASIFIASKYEEIDPPTVDELSDITENTFTKQQVIKMEADILKSLKFEMGNPNVRTFLRKFIDLAQESYKTPNLQLECLIHYLSDLSLVDYKLVKFLPSMVAASAVFLARVIITRSKTNPWCPALQEYTGYKAVDLRECVLIIHDLYLGRRGGSLEAVRDKYKQIEFKCVAKMHCPSKLPNSLFEDVKA</sequence>
<accession>A0AAW1YC50</accession>
<evidence type="ECO:0000313" key="10">
    <source>
        <dbReference type="EMBL" id="KAK9946437.1"/>
    </source>
</evidence>
<dbReference type="GO" id="GO:0051301">
    <property type="term" value="P:cell division"/>
    <property type="evidence" value="ECO:0007669"/>
    <property type="project" value="UniProtKB-KW"/>
</dbReference>
<dbReference type="Pfam" id="PF02984">
    <property type="entry name" value="Cyclin_C"/>
    <property type="match status" value="1"/>
</dbReference>
<evidence type="ECO:0000259" key="8">
    <source>
        <dbReference type="SMART" id="SM00385"/>
    </source>
</evidence>
<evidence type="ECO:0000256" key="3">
    <source>
        <dbReference type="ARBA" id="ARBA00022618"/>
    </source>
</evidence>
<keyword evidence="4 7" id="KW-0195">Cyclin</keyword>
<proteinExistence type="inferred from homology"/>
<dbReference type="Pfam" id="PF00134">
    <property type="entry name" value="Cyclin_N"/>
    <property type="match status" value="1"/>
</dbReference>
<dbReference type="AlphaFoldDB" id="A0AAW1YC50"/>
<evidence type="ECO:0000256" key="2">
    <source>
        <dbReference type="ARBA" id="ARBA00011177"/>
    </source>
</evidence>
<dbReference type="InterPro" id="IPR046965">
    <property type="entry name" value="Cyclin_A/B-like"/>
</dbReference>
<evidence type="ECO:0000313" key="11">
    <source>
        <dbReference type="Proteomes" id="UP001457282"/>
    </source>
</evidence>
<protein>
    <recommendedName>
        <fullName evidence="6">B-like cyclin</fullName>
    </recommendedName>
</protein>
<dbReference type="Proteomes" id="UP001457282">
    <property type="component" value="Unassembled WGS sequence"/>
</dbReference>
<comment type="caution">
    <text evidence="10">The sequence shown here is derived from an EMBL/GenBank/DDBJ whole genome shotgun (WGS) entry which is preliminary data.</text>
</comment>
<reference evidence="10 11" key="1">
    <citation type="journal article" date="2023" name="G3 (Bethesda)">
        <title>A chromosome-length genome assembly and annotation of blackberry (Rubus argutus, cv. 'Hillquist').</title>
        <authorList>
            <person name="Bruna T."/>
            <person name="Aryal R."/>
            <person name="Dudchenko O."/>
            <person name="Sargent D.J."/>
            <person name="Mead D."/>
            <person name="Buti M."/>
            <person name="Cavallini A."/>
            <person name="Hytonen T."/>
            <person name="Andres J."/>
            <person name="Pham M."/>
            <person name="Weisz D."/>
            <person name="Mascagni F."/>
            <person name="Usai G."/>
            <person name="Natali L."/>
            <person name="Bassil N."/>
            <person name="Fernandez G.E."/>
            <person name="Lomsadze A."/>
            <person name="Armour M."/>
            <person name="Olukolu B."/>
            <person name="Poorten T."/>
            <person name="Britton C."/>
            <person name="Davik J."/>
            <person name="Ashrafi H."/>
            <person name="Aiden E.L."/>
            <person name="Borodovsky M."/>
            <person name="Worthington M."/>
        </authorList>
    </citation>
    <scope>NUCLEOTIDE SEQUENCE [LARGE SCALE GENOMIC DNA]</scope>
    <source>
        <strain evidence="10">PI 553951</strain>
    </source>
</reference>
<dbReference type="CDD" id="cd20506">
    <property type="entry name" value="CYCLIN_AtCycA-like_rpt2"/>
    <property type="match status" value="1"/>
</dbReference>
<feature type="domain" description="Cyclin-like" evidence="8">
    <location>
        <begin position="227"/>
        <end position="316"/>
    </location>
</feature>
<dbReference type="GO" id="GO:0044772">
    <property type="term" value="P:mitotic cell cycle phase transition"/>
    <property type="evidence" value="ECO:0007669"/>
    <property type="project" value="InterPro"/>
</dbReference>
<feature type="domain" description="Cyclin-like" evidence="8">
    <location>
        <begin position="130"/>
        <end position="214"/>
    </location>
</feature>
<dbReference type="InterPro" id="IPR039361">
    <property type="entry name" value="Cyclin"/>
</dbReference>
<evidence type="ECO:0000256" key="7">
    <source>
        <dbReference type="RuleBase" id="RU000383"/>
    </source>
</evidence>
<evidence type="ECO:0000256" key="1">
    <source>
        <dbReference type="ARBA" id="ARBA00006955"/>
    </source>
</evidence>
<dbReference type="EMBL" id="JBEDUW010000002">
    <property type="protein sequence ID" value="KAK9946437.1"/>
    <property type="molecule type" value="Genomic_DNA"/>
</dbReference>
<feature type="domain" description="Cyclin C-terminal" evidence="9">
    <location>
        <begin position="223"/>
        <end position="347"/>
    </location>
</feature>
<dbReference type="GO" id="GO:0016538">
    <property type="term" value="F:cyclin-dependent protein serine/threonine kinase regulator activity"/>
    <property type="evidence" value="ECO:0007669"/>
    <property type="project" value="InterPro"/>
</dbReference>
<keyword evidence="5" id="KW-0131">Cell cycle</keyword>
<dbReference type="FunFam" id="1.10.472.10:FF:000013">
    <property type="entry name" value="Cyclin A1"/>
    <property type="match status" value="1"/>
</dbReference>
<keyword evidence="11" id="KW-1185">Reference proteome</keyword>
<comment type="subunit">
    <text evidence="2">Interacts with the CDC2 protein kinase to form a serine/threonine kinase holoenzyme complex also known as maturation promoting factor (MPF). The cyclin subunit imparts substrate specificity to the complex.</text>
</comment>
<dbReference type="Gene3D" id="1.10.472.10">
    <property type="entry name" value="Cyclin-like"/>
    <property type="match status" value="2"/>
</dbReference>
<dbReference type="SMART" id="SM00385">
    <property type="entry name" value="CYCLIN"/>
    <property type="match status" value="2"/>
</dbReference>
<dbReference type="PIRSF" id="PIRSF001771">
    <property type="entry name" value="Cyclin_A_B_D_E"/>
    <property type="match status" value="1"/>
</dbReference>
<dbReference type="SUPFAM" id="SSF47954">
    <property type="entry name" value="Cyclin-like"/>
    <property type="match status" value="2"/>
</dbReference>
<evidence type="ECO:0000259" key="9">
    <source>
        <dbReference type="SMART" id="SM01332"/>
    </source>
</evidence>
<evidence type="ECO:0000256" key="6">
    <source>
        <dbReference type="ARBA" id="ARBA00032263"/>
    </source>
</evidence>
<keyword evidence="3" id="KW-0132">Cell division</keyword>
<evidence type="ECO:0000256" key="4">
    <source>
        <dbReference type="ARBA" id="ARBA00023127"/>
    </source>
</evidence>